<protein>
    <submittedName>
        <fullName evidence="2">Uncharacterized protein</fullName>
    </submittedName>
</protein>
<evidence type="ECO:0000313" key="2">
    <source>
        <dbReference type="EMBL" id="HEN28712.1"/>
    </source>
</evidence>
<keyword evidence="1" id="KW-1133">Transmembrane helix</keyword>
<dbReference type="AlphaFoldDB" id="A0A7C2P1X1"/>
<accession>A0A7C2P1X1</accession>
<comment type="caution">
    <text evidence="2">The sequence shown here is derived from an EMBL/GenBank/DDBJ whole genome shotgun (WGS) entry which is preliminary data.</text>
</comment>
<gene>
    <name evidence="2" type="ORF">ENQ77_08755</name>
</gene>
<dbReference type="EMBL" id="DSOL01000251">
    <property type="protein sequence ID" value="HEN28712.1"/>
    <property type="molecule type" value="Genomic_DNA"/>
</dbReference>
<reference evidence="2" key="1">
    <citation type="journal article" date="2020" name="mSystems">
        <title>Genome- and Community-Level Interaction Insights into Carbon Utilization and Element Cycling Functions of Hydrothermarchaeota in Hydrothermal Sediment.</title>
        <authorList>
            <person name="Zhou Z."/>
            <person name="Liu Y."/>
            <person name="Xu W."/>
            <person name="Pan J."/>
            <person name="Luo Z.H."/>
            <person name="Li M."/>
        </authorList>
    </citation>
    <scope>NUCLEOTIDE SEQUENCE [LARGE SCALE GENOMIC DNA]</scope>
    <source>
        <strain evidence="2">SpSt-34</strain>
    </source>
</reference>
<name>A0A7C2P1X1_UNCW3</name>
<keyword evidence="1" id="KW-0472">Membrane</keyword>
<proteinExistence type="predicted"/>
<evidence type="ECO:0000256" key="1">
    <source>
        <dbReference type="SAM" id="Phobius"/>
    </source>
</evidence>
<keyword evidence="1" id="KW-0812">Transmembrane</keyword>
<feature type="transmembrane region" description="Helical" evidence="1">
    <location>
        <begin position="237"/>
        <end position="258"/>
    </location>
</feature>
<sequence>MKSFASACSVDTPERIHIELPDLVLKVADQVFAESASNFERALASRILGRKYENFKVLTIEDFLADIVCGGEKWREYKKKIQHLGYMVELAPLVLYILVEDQRLDDAKELFDLVNKTEATLQKQSNEFTDIYVEIMKWVAKKMGISYSPPRNCIKFSEDYPVIVQTVLNYHEISDSHEILRAKHIAQKKISEMASEGIWDVRILYFAWKLSRLLSLPQLSLKDQIAFISWRRRKNWIIYRAIHFLPEILILIASIIAFALTESILVVSGTIIAFLLAFLRILFVKHLPQQIQKLINRWSYYVKVKSELEKDEQLLKDLKRLIF</sequence>
<feature type="transmembrane region" description="Helical" evidence="1">
    <location>
        <begin position="264"/>
        <end position="283"/>
    </location>
</feature>
<organism evidence="2">
    <name type="scientific">candidate division WOR-3 bacterium</name>
    <dbReference type="NCBI Taxonomy" id="2052148"/>
    <lineage>
        <taxon>Bacteria</taxon>
        <taxon>Bacteria division WOR-3</taxon>
    </lineage>
</organism>